<proteinExistence type="predicted"/>
<gene>
    <name evidence="2" type="ORF">FFIC_010170</name>
</gene>
<feature type="transmembrane region" description="Helical" evidence="1">
    <location>
        <begin position="466"/>
        <end position="483"/>
    </location>
</feature>
<feature type="transmembrane region" description="Helical" evidence="1">
    <location>
        <begin position="21"/>
        <end position="43"/>
    </location>
</feature>
<sequence>MISLIGAIAILPENIDGLSGGFIKIVDILILLSAGIFVFRHYYSSYWNKMLDTFSFLATKNTTFFVIFLIIIFWQVYCVYLLSGTSTWDWMFLVQRATTSKLGWPWPNYLSINPNNTMLLKLESMYWHLLNHPTFEHFMYALNLLNVVIIDFGTYLVWRLGKKFTHQTTAKITLILLLALFTCVPFFVIPYSDTLSFFLTALLLNTFVKIFKIHSLKNLILYGLLVGIELVFAYMIKPSLLVLPIAALLVIFVLWVSKNDQIDLKYLSLTLIWSLTILCGGSILMKNYLYNHNGIVKVDTRQALPMSHFAAMGITGDGDYNVTDMFNSVNIKNPSARNQASLRLIKQRFISQGGIIGYEKFLFHKQIKNSADGTMGWGHEVYYLKAFHSSDKIRADTFPRKYFLDNNGIATEQKFDFRTVQQFIWIATLVLILFSVLDQSLWGLYLKLSAIGFFMFLLLFEGGRSRYLIQFLPVLLLLSGLGIQNIKNYFYLKNDDGMKF</sequence>
<keyword evidence="3" id="KW-1185">Reference proteome</keyword>
<feature type="transmembrane region" description="Helical" evidence="1">
    <location>
        <begin position="420"/>
        <end position="437"/>
    </location>
</feature>
<dbReference type="RefSeq" id="WP_061992547.1">
    <property type="nucleotide sequence ID" value="NZ_DF967978.1"/>
</dbReference>
<dbReference type="EMBL" id="DF967978">
    <property type="protein sequence ID" value="GAO99112.1"/>
    <property type="molecule type" value="Genomic_DNA"/>
</dbReference>
<evidence type="ECO:0000313" key="3">
    <source>
        <dbReference type="Proteomes" id="UP000253891"/>
    </source>
</evidence>
<dbReference type="AlphaFoldDB" id="A0A0K8MF53"/>
<protein>
    <submittedName>
        <fullName evidence="2">Putative membrane protein</fullName>
    </submittedName>
</protein>
<dbReference type="STRING" id="157463.GCA_001047075_00017"/>
<feature type="transmembrane region" description="Helical" evidence="1">
    <location>
        <begin position="264"/>
        <end position="285"/>
    </location>
</feature>
<dbReference type="OrthoDB" id="5695313at2"/>
<feature type="transmembrane region" description="Helical" evidence="1">
    <location>
        <begin position="241"/>
        <end position="257"/>
    </location>
</feature>
<reference evidence="2 3" key="1">
    <citation type="journal article" date="2015" name="BMC Genomics">
        <title>Comparative genomics of Fructobacillus spp. and Leuconostoc spp. reveals niche-specific evolution of Fructobacillus spp.</title>
        <authorList>
            <person name="Endo A."/>
            <person name="Tanizawa Y."/>
            <person name="Tanaka N."/>
            <person name="Maeno S."/>
            <person name="Kumar H."/>
            <person name="Shiwa Y."/>
            <person name="Okada S."/>
            <person name="Yoshikawa H."/>
            <person name="Dicks L."/>
            <person name="Nakagawa J."/>
            <person name="Arita M."/>
        </authorList>
    </citation>
    <scope>NUCLEOTIDE SEQUENCE [LARGE SCALE GENOMIC DNA]</scope>
    <source>
        <strain evidence="2 3">JCM 12225</strain>
    </source>
</reference>
<keyword evidence="1" id="KW-0812">Transmembrane</keyword>
<feature type="transmembrane region" description="Helical" evidence="1">
    <location>
        <begin position="444"/>
        <end position="460"/>
    </location>
</feature>
<feature type="transmembrane region" description="Helical" evidence="1">
    <location>
        <begin position="219"/>
        <end position="235"/>
    </location>
</feature>
<dbReference type="Proteomes" id="UP000253891">
    <property type="component" value="Unassembled WGS sequence"/>
</dbReference>
<feature type="transmembrane region" description="Helical" evidence="1">
    <location>
        <begin position="170"/>
        <end position="189"/>
    </location>
</feature>
<keyword evidence="1" id="KW-0472">Membrane</keyword>
<evidence type="ECO:0000256" key="1">
    <source>
        <dbReference type="SAM" id="Phobius"/>
    </source>
</evidence>
<feature type="transmembrane region" description="Helical" evidence="1">
    <location>
        <begin position="138"/>
        <end position="158"/>
    </location>
</feature>
<feature type="transmembrane region" description="Helical" evidence="1">
    <location>
        <begin position="64"/>
        <end position="83"/>
    </location>
</feature>
<accession>A0A0K8MF53</accession>
<name>A0A0K8MF53_9LACO</name>
<organism evidence="2 3">
    <name type="scientific">Fructobacillus ficulneus</name>
    <dbReference type="NCBI Taxonomy" id="157463"/>
    <lineage>
        <taxon>Bacteria</taxon>
        <taxon>Bacillati</taxon>
        <taxon>Bacillota</taxon>
        <taxon>Bacilli</taxon>
        <taxon>Lactobacillales</taxon>
        <taxon>Lactobacillaceae</taxon>
        <taxon>Fructobacillus</taxon>
    </lineage>
</organism>
<keyword evidence="1" id="KW-1133">Transmembrane helix</keyword>
<evidence type="ECO:0000313" key="2">
    <source>
        <dbReference type="EMBL" id="GAO99112.1"/>
    </source>
</evidence>